<dbReference type="Pfam" id="PF08170">
    <property type="entry name" value="POPLD"/>
    <property type="match status" value="1"/>
</dbReference>
<keyword evidence="3" id="KW-0539">Nucleus</keyword>
<dbReference type="PANTHER" id="PTHR22731">
    <property type="entry name" value="RIBONUCLEASES P/MRP PROTEIN SUBUNIT POP1"/>
    <property type="match status" value="1"/>
</dbReference>
<dbReference type="Pfam" id="PF22770">
    <property type="entry name" value="POP1_C"/>
    <property type="match status" value="1"/>
</dbReference>
<protein>
    <submittedName>
        <fullName evidence="8">Uncharacterized protein</fullName>
    </submittedName>
</protein>
<feature type="domain" description="POPLD" evidence="6">
    <location>
        <begin position="356"/>
        <end position="444"/>
    </location>
</feature>
<dbReference type="InterPro" id="IPR009723">
    <property type="entry name" value="Pop1_N"/>
</dbReference>
<sequence>MEVKEFDATLGGTEHLPSSVNCLKFAAARSVEIAAMTESILTPKKTKLVFQSLPVHMRRRVMSHNSKRLPRKLRQAHFEQLKKSGLPKQKRPSRKYRRRPANLLDEYNRRQKRVVWLETHIWHAKRFHMTERWGHRLAYAPCDKAFRACYRASSAHCLLQDISYYTPIQVSGPLELIKEMFTKVTNSSCGLGLCAKAYIEGTRQGMVHLYGKNTFPYGPQHLNEKEEYWEKISLLNSPSQLPPNIVVGLVVKDPRLSRPTRRTKAKLENYSERHSEPLIRIPSFLSNSPLWDTKIHNTIKKEKITNHQFIQLVSKTQLVPGEIYEDDPALQSIPVVLIQRPGSQCSGYKKLGYGSGWDIIIPSGYALPFWLTFIMFGARSGGLREIKNLSFEMGQYYLPPDSNAGKDNENRIQSDLRERYFKLPPSKRVNYTKIAINSPFICPWDMLLSDWTDQRVKDFFVLRDWRLLEAIQDSIKHMKSLPNVEERQSCLIPVHLKLASKGNLKNHAVICMPEPGDFAAIKTLFEPLHEDPNEKTRKKKRSEHKQLVKKLKRKRMKLKKKNLLVRNPKSNKKSPQEPSEYVKTMRELWLPSDVAIVRNLPSRQVMGFISQGGFSFTEAQSCGIGYIAYNALNMLLCNHFNQVLVRNTSSRKYQLANITIANSK</sequence>
<feature type="region of interest" description="Disordered" evidence="4">
    <location>
        <begin position="80"/>
        <end position="100"/>
    </location>
</feature>
<dbReference type="Proteomes" id="UP000494106">
    <property type="component" value="Unassembled WGS sequence"/>
</dbReference>
<evidence type="ECO:0000259" key="6">
    <source>
        <dbReference type="Pfam" id="PF08170"/>
    </source>
</evidence>
<dbReference type="GO" id="GO:0001682">
    <property type="term" value="P:tRNA 5'-leader removal"/>
    <property type="evidence" value="ECO:0007669"/>
    <property type="project" value="InterPro"/>
</dbReference>
<feature type="compositionally biased region" description="Basic residues" evidence="4">
    <location>
        <begin position="536"/>
        <end position="548"/>
    </location>
</feature>
<name>A0A8S1B239_ARCPL</name>
<dbReference type="AlphaFoldDB" id="A0A8S1B239"/>
<dbReference type="PANTHER" id="PTHR22731:SF3">
    <property type="entry name" value="RIBONUCLEASES P_MRP PROTEIN SUBUNIT POP1"/>
    <property type="match status" value="1"/>
</dbReference>
<feature type="domain" description="POP1 C-terminal" evidence="7">
    <location>
        <begin position="490"/>
        <end position="661"/>
    </location>
</feature>
<dbReference type="Pfam" id="PF06978">
    <property type="entry name" value="POP1_N"/>
    <property type="match status" value="2"/>
</dbReference>
<proteinExistence type="predicted"/>
<comment type="caution">
    <text evidence="8">The sequence shown here is derived from an EMBL/GenBank/DDBJ whole genome shotgun (WGS) entry which is preliminary data.</text>
</comment>
<comment type="subcellular location">
    <subcellularLocation>
        <location evidence="1">Nucleus</location>
    </subcellularLocation>
</comment>
<evidence type="ECO:0000256" key="2">
    <source>
        <dbReference type="ARBA" id="ARBA00022694"/>
    </source>
</evidence>
<dbReference type="GO" id="GO:0000172">
    <property type="term" value="C:ribonuclease MRP complex"/>
    <property type="evidence" value="ECO:0007669"/>
    <property type="project" value="InterPro"/>
</dbReference>
<keyword evidence="2" id="KW-0819">tRNA processing</keyword>
<evidence type="ECO:0000259" key="5">
    <source>
        <dbReference type="Pfam" id="PF06978"/>
    </source>
</evidence>
<dbReference type="InterPro" id="IPR039182">
    <property type="entry name" value="Pop1"/>
</dbReference>
<feature type="region of interest" description="Disordered" evidence="4">
    <location>
        <begin position="529"/>
        <end position="548"/>
    </location>
</feature>
<reference evidence="8 9" key="1">
    <citation type="submission" date="2020-04" db="EMBL/GenBank/DDBJ databases">
        <authorList>
            <person name="Wallbank WR R."/>
            <person name="Pardo Diaz C."/>
            <person name="Kozak K."/>
            <person name="Martin S."/>
            <person name="Jiggins C."/>
            <person name="Moest M."/>
            <person name="Warren A I."/>
            <person name="Byers J.R.P. K."/>
            <person name="Montejo-Kovacevich G."/>
            <person name="Yen C E."/>
        </authorList>
    </citation>
    <scope>NUCLEOTIDE SEQUENCE [LARGE SCALE GENOMIC DNA]</scope>
</reference>
<evidence type="ECO:0000256" key="3">
    <source>
        <dbReference type="ARBA" id="ARBA00023242"/>
    </source>
</evidence>
<gene>
    <name evidence="8" type="ORF">APLA_LOCUS13206</name>
</gene>
<evidence type="ECO:0000259" key="7">
    <source>
        <dbReference type="Pfam" id="PF22770"/>
    </source>
</evidence>
<organism evidence="8 9">
    <name type="scientific">Arctia plantaginis</name>
    <name type="common">Wood tiger moth</name>
    <name type="synonym">Phalaena plantaginis</name>
    <dbReference type="NCBI Taxonomy" id="874455"/>
    <lineage>
        <taxon>Eukaryota</taxon>
        <taxon>Metazoa</taxon>
        <taxon>Ecdysozoa</taxon>
        <taxon>Arthropoda</taxon>
        <taxon>Hexapoda</taxon>
        <taxon>Insecta</taxon>
        <taxon>Pterygota</taxon>
        <taxon>Neoptera</taxon>
        <taxon>Endopterygota</taxon>
        <taxon>Lepidoptera</taxon>
        <taxon>Glossata</taxon>
        <taxon>Ditrysia</taxon>
        <taxon>Noctuoidea</taxon>
        <taxon>Erebidae</taxon>
        <taxon>Arctiinae</taxon>
        <taxon>Arctia</taxon>
    </lineage>
</organism>
<accession>A0A8S1B239</accession>
<feature type="compositionally biased region" description="Basic residues" evidence="4">
    <location>
        <begin position="88"/>
        <end position="100"/>
    </location>
</feature>
<evidence type="ECO:0000256" key="1">
    <source>
        <dbReference type="ARBA" id="ARBA00004123"/>
    </source>
</evidence>
<dbReference type="InterPro" id="IPR055079">
    <property type="entry name" value="POP1_C"/>
</dbReference>
<keyword evidence="9" id="KW-1185">Reference proteome</keyword>
<dbReference type="InterPro" id="IPR012590">
    <property type="entry name" value="POPLD_dom"/>
</dbReference>
<evidence type="ECO:0000313" key="9">
    <source>
        <dbReference type="Proteomes" id="UP000494106"/>
    </source>
</evidence>
<evidence type="ECO:0000256" key="4">
    <source>
        <dbReference type="SAM" id="MobiDB-lite"/>
    </source>
</evidence>
<feature type="domain" description="Pop1 N-terminal" evidence="5">
    <location>
        <begin position="106"/>
        <end position="172"/>
    </location>
</feature>
<dbReference type="EMBL" id="CADEBC010000550">
    <property type="protein sequence ID" value="CAB3251752.1"/>
    <property type="molecule type" value="Genomic_DNA"/>
</dbReference>
<dbReference type="OrthoDB" id="442863at2759"/>
<dbReference type="GO" id="GO:0005655">
    <property type="term" value="C:nucleolar ribonuclease P complex"/>
    <property type="evidence" value="ECO:0007669"/>
    <property type="project" value="InterPro"/>
</dbReference>
<evidence type="ECO:0000313" key="8">
    <source>
        <dbReference type="EMBL" id="CAB3251752.1"/>
    </source>
</evidence>
<feature type="domain" description="Pop1 N-terminal" evidence="5">
    <location>
        <begin position="25"/>
        <end position="96"/>
    </location>
</feature>